<evidence type="ECO:0000256" key="1">
    <source>
        <dbReference type="ARBA" id="ARBA00010751"/>
    </source>
</evidence>
<gene>
    <name evidence="3" type="ORF">HMPREF0444_1820</name>
</gene>
<proteinExistence type="inferred from homology"/>
<comment type="caution">
    <text evidence="3">The sequence shown here is derived from an EMBL/GenBank/DDBJ whole genome shotgun (WGS) entry which is preliminary data.</text>
</comment>
<dbReference type="Gene3D" id="3.30.110.70">
    <property type="entry name" value="Hypothetical protein apc22750. Chain B"/>
    <property type="match status" value="1"/>
</dbReference>
<dbReference type="InterPro" id="IPR035439">
    <property type="entry name" value="UPF0145_dom_sf"/>
</dbReference>
<comment type="similarity">
    <text evidence="1 2">Belongs to the UPF0145 family.</text>
</comment>
<dbReference type="SUPFAM" id="SSF117782">
    <property type="entry name" value="YbjQ-like"/>
    <property type="match status" value="1"/>
</dbReference>
<dbReference type="AlphaFoldDB" id="C8NIS5"/>
<dbReference type="eggNOG" id="COG0393">
    <property type="taxonomic scope" value="Bacteria"/>
</dbReference>
<protein>
    <recommendedName>
        <fullName evidence="2">UPF0145 protein HMPREF0444_1820</fullName>
    </recommendedName>
</protein>
<name>C8NIS5_9LACT</name>
<dbReference type="PANTHER" id="PTHR34068:SF1">
    <property type="entry name" value="UPF0145 PROTEIN YBJQ"/>
    <property type="match status" value="1"/>
</dbReference>
<dbReference type="HOGENOM" id="CLU_117144_3_1_9"/>
<evidence type="ECO:0000313" key="3">
    <source>
        <dbReference type="EMBL" id="EEW36472.1"/>
    </source>
</evidence>
<dbReference type="Pfam" id="PF01906">
    <property type="entry name" value="YbjQ_1"/>
    <property type="match status" value="1"/>
</dbReference>
<accession>C8NIS5</accession>
<dbReference type="RefSeq" id="WP_005606452.1">
    <property type="nucleotide sequence ID" value="NZ_CP102283.1"/>
</dbReference>
<dbReference type="PANTHER" id="PTHR34068">
    <property type="entry name" value="UPF0145 PROTEIN YBJQ"/>
    <property type="match status" value="1"/>
</dbReference>
<reference evidence="3 4" key="1">
    <citation type="submission" date="2009-08" db="EMBL/GenBank/DDBJ databases">
        <authorList>
            <person name="Muzny D."/>
            <person name="Qin X."/>
            <person name="Deng J."/>
            <person name="Jiang H."/>
            <person name="Liu Y."/>
            <person name="Qu J."/>
            <person name="Song X.-Z."/>
            <person name="Zhang L."/>
            <person name="Thornton R."/>
            <person name="Coyle M."/>
            <person name="Francisco L."/>
            <person name="Jackson L."/>
            <person name="Javaid M."/>
            <person name="Korchina V."/>
            <person name="Kovar C."/>
            <person name="Mata R."/>
            <person name="Mathew T."/>
            <person name="Ngo R."/>
            <person name="Nguyen L."/>
            <person name="Nguyen N."/>
            <person name="Okwuonu G."/>
            <person name="Ongeri F."/>
            <person name="Pham C."/>
            <person name="Simmons D."/>
            <person name="Wilczek-Boney K."/>
            <person name="Hale W."/>
            <person name="Jakkamsetti A."/>
            <person name="Pham P."/>
            <person name="Ruth R."/>
            <person name="San Lucas F."/>
            <person name="Warren J."/>
            <person name="Zhang J."/>
            <person name="Zhao Z."/>
            <person name="Zhou C."/>
            <person name="Zhu D."/>
            <person name="Lee S."/>
            <person name="Bess C."/>
            <person name="Blankenburg K."/>
            <person name="Forbes L."/>
            <person name="Fu Q."/>
            <person name="Gubbala S."/>
            <person name="Hirani K."/>
            <person name="Jayaseelan J.C."/>
            <person name="Lara F."/>
            <person name="Munidasa M."/>
            <person name="Palculict T."/>
            <person name="Patil S."/>
            <person name="Pu L.-L."/>
            <person name="Saada N."/>
            <person name="Tang L."/>
            <person name="Weissenberger G."/>
            <person name="Zhu Y."/>
            <person name="Hemphill L."/>
            <person name="Shang Y."/>
            <person name="Youmans B."/>
            <person name="Ayvaz T."/>
            <person name="Ross M."/>
            <person name="Santibanez J."/>
            <person name="Aqrawi P."/>
            <person name="Gross S."/>
            <person name="Joshi V."/>
            <person name="Fowler G."/>
            <person name="Nazareth L."/>
            <person name="Reid J."/>
            <person name="Worley K."/>
            <person name="Petrosino J."/>
            <person name="Highlander S."/>
            <person name="Gibbs R."/>
        </authorList>
    </citation>
    <scope>NUCLEOTIDE SEQUENCE [LARGE SCALE GENOMIC DNA]</scope>
    <source>
        <strain evidence="3 4">ATCC 49175</strain>
    </source>
</reference>
<organism evidence="3 4">
    <name type="scientific">Granulicatella adiacens ATCC 49175</name>
    <dbReference type="NCBI Taxonomy" id="638301"/>
    <lineage>
        <taxon>Bacteria</taxon>
        <taxon>Bacillati</taxon>
        <taxon>Bacillota</taxon>
        <taxon>Bacilli</taxon>
        <taxon>Lactobacillales</taxon>
        <taxon>Carnobacteriaceae</taxon>
        <taxon>Granulicatella</taxon>
    </lineage>
</organism>
<dbReference type="STRING" id="638301.HMPREF0444_1820"/>
<evidence type="ECO:0000313" key="4">
    <source>
        <dbReference type="Proteomes" id="UP000005926"/>
    </source>
</evidence>
<dbReference type="InterPro" id="IPR002765">
    <property type="entry name" value="UPF0145_YbjQ-like"/>
</dbReference>
<dbReference type="EMBL" id="ACKZ01000029">
    <property type="protein sequence ID" value="EEW36472.1"/>
    <property type="molecule type" value="Genomic_DNA"/>
</dbReference>
<evidence type="ECO:0000256" key="2">
    <source>
        <dbReference type="HAMAP-Rule" id="MF_00338"/>
    </source>
</evidence>
<dbReference type="GeneID" id="78412421"/>
<keyword evidence="4" id="KW-1185">Reference proteome</keyword>
<sequence>MIITTTQTVEGYQIVEYKWIVFGEVVAGVDAIKDIAAGLRNFFGGRSRAYEGELSEAREEALQEMEERATKIGANAVVGVKMDYEYMDGMIMVTCSGTAVVIEEL</sequence>
<dbReference type="HAMAP" id="MF_00338">
    <property type="entry name" value="UPF0145"/>
    <property type="match status" value="1"/>
</dbReference>
<dbReference type="Proteomes" id="UP000005926">
    <property type="component" value="Unassembled WGS sequence"/>
</dbReference>